<comment type="caution">
    <text evidence="3">The sequence shown here is derived from an EMBL/GenBank/DDBJ whole genome shotgun (WGS) entry which is preliminary data.</text>
</comment>
<protein>
    <submittedName>
        <fullName evidence="3">MspA family porin</fullName>
    </submittedName>
</protein>
<evidence type="ECO:0000256" key="2">
    <source>
        <dbReference type="SAM" id="SignalP"/>
    </source>
</evidence>
<accession>A0ABW7VSH4</accession>
<dbReference type="InterPro" id="IPR015286">
    <property type="entry name" value="Porin_fam_mycobact-type"/>
</dbReference>
<proteinExistence type="predicted"/>
<evidence type="ECO:0000313" key="3">
    <source>
        <dbReference type="EMBL" id="MFI2228685.1"/>
    </source>
</evidence>
<evidence type="ECO:0000313" key="4">
    <source>
        <dbReference type="Proteomes" id="UP001611494"/>
    </source>
</evidence>
<dbReference type="EMBL" id="JBIRYL010000001">
    <property type="protein sequence ID" value="MFI2228685.1"/>
    <property type="molecule type" value="Genomic_DNA"/>
</dbReference>
<sequence length="211" mass="21432">MHRNRVFGTLAATLGIVFVAVPEAAASAPHEKTYTAGGIEYTVGHTDFAARAVAPVNGMPTNREAVVDNTTYGRFTGSGSGTIKMGYLVGCQLEVGAGLSLDADMGVDGDVGAGVDVDTDGIDPSADAGIGADASAGVGVDLDLAPGEIEEIEIGEKELKAGTTGYFYSRDAHITANNCGGQLTLRGYSIITVDSPEVGASGVVYTDPITL</sequence>
<dbReference type="Gene3D" id="2.60.40.1650">
    <property type="entry name" value="Porin MspA (Ig-like beta-sandwich domain)"/>
    <property type="match status" value="1"/>
</dbReference>
<dbReference type="Proteomes" id="UP001611494">
    <property type="component" value="Unassembled WGS sequence"/>
</dbReference>
<dbReference type="RefSeq" id="WP_397059031.1">
    <property type="nucleotide sequence ID" value="NZ_JBIRYL010000001.1"/>
</dbReference>
<keyword evidence="1 2" id="KW-0732">Signal</keyword>
<organism evidence="3 4">
    <name type="scientific">Nocardia testacea</name>
    <dbReference type="NCBI Taxonomy" id="248551"/>
    <lineage>
        <taxon>Bacteria</taxon>
        <taxon>Bacillati</taxon>
        <taxon>Actinomycetota</taxon>
        <taxon>Actinomycetes</taxon>
        <taxon>Mycobacteriales</taxon>
        <taxon>Nocardiaceae</taxon>
        <taxon>Nocardia</taxon>
    </lineage>
</organism>
<name>A0ABW7VSH4_9NOCA</name>
<keyword evidence="4" id="KW-1185">Reference proteome</keyword>
<dbReference type="Pfam" id="PF09203">
    <property type="entry name" value="MspA"/>
    <property type="match status" value="1"/>
</dbReference>
<dbReference type="Gene3D" id="2.10.300.10">
    <property type="entry name" value="Porin MspA ribbon domain"/>
    <property type="match status" value="1"/>
</dbReference>
<reference evidence="3 4" key="1">
    <citation type="submission" date="2024-10" db="EMBL/GenBank/DDBJ databases">
        <title>The Natural Products Discovery Center: Release of the First 8490 Sequenced Strains for Exploring Actinobacteria Biosynthetic Diversity.</title>
        <authorList>
            <person name="Kalkreuter E."/>
            <person name="Kautsar S.A."/>
            <person name="Yang D."/>
            <person name="Bader C.D."/>
            <person name="Teijaro C.N."/>
            <person name="Fluegel L."/>
            <person name="Davis C.M."/>
            <person name="Simpson J.R."/>
            <person name="Lauterbach L."/>
            <person name="Steele A.D."/>
            <person name="Gui C."/>
            <person name="Meng S."/>
            <person name="Li G."/>
            <person name="Viehrig K."/>
            <person name="Ye F."/>
            <person name="Su P."/>
            <person name="Kiefer A.F."/>
            <person name="Nichols A."/>
            <person name="Cepeda A.J."/>
            <person name="Yan W."/>
            <person name="Fan B."/>
            <person name="Jiang Y."/>
            <person name="Adhikari A."/>
            <person name="Zheng C.-J."/>
            <person name="Schuster L."/>
            <person name="Cowan T.M."/>
            <person name="Smanski M.J."/>
            <person name="Chevrette M.G."/>
            <person name="De Carvalho L.P.S."/>
            <person name="Shen B."/>
        </authorList>
    </citation>
    <scope>NUCLEOTIDE SEQUENCE [LARGE SCALE GENOMIC DNA]</scope>
    <source>
        <strain evidence="3 4">NPDC019377</strain>
    </source>
</reference>
<feature type="signal peptide" evidence="2">
    <location>
        <begin position="1"/>
        <end position="25"/>
    </location>
</feature>
<gene>
    <name evidence="3" type="ORF">ACH49Z_02395</name>
</gene>
<feature type="chain" id="PRO_5045695347" evidence="2">
    <location>
        <begin position="26"/>
        <end position="211"/>
    </location>
</feature>
<evidence type="ECO:0000256" key="1">
    <source>
        <dbReference type="ARBA" id="ARBA00022729"/>
    </source>
</evidence>
<dbReference type="SUPFAM" id="SSF56959">
    <property type="entry name" value="Leukocidin-like"/>
    <property type="match status" value="1"/>
</dbReference>
<dbReference type="InterPro" id="IPR036435">
    <property type="entry name" value="Leukocidin/porin_MspA_sf"/>
</dbReference>